<dbReference type="InterPro" id="IPR016084">
    <property type="entry name" value="Haem_Oase-like_multi-hlx"/>
</dbReference>
<dbReference type="Proteomes" id="UP000606044">
    <property type="component" value="Unassembled WGS sequence"/>
</dbReference>
<dbReference type="AlphaFoldDB" id="A0A917C3M3"/>
<accession>A0A917C3M3</accession>
<keyword evidence="3" id="KW-1185">Reference proteome</keyword>
<evidence type="ECO:0000256" key="1">
    <source>
        <dbReference type="SAM" id="MobiDB-lite"/>
    </source>
</evidence>
<reference evidence="2" key="2">
    <citation type="submission" date="2020-09" db="EMBL/GenBank/DDBJ databases">
        <authorList>
            <person name="Sun Q."/>
            <person name="Sedlacek I."/>
        </authorList>
    </citation>
    <scope>NUCLEOTIDE SEQUENCE</scope>
    <source>
        <strain evidence="2">CCM 7897</strain>
    </source>
</reference>
<reference evidence="2" key="1">
    <citation type="journal article" date="2014" name="Int. J. Syst. Evol. Microbiol.">
        <title>Complete genome sequence of Corynebacterium casei LMG S-19264T (=DSM 44701T), isolated from a smear-ripened cheese.</title>
        <authorList>
            <consortium name="US DOE Joint Genome Institute (JGI-PGF)"/>
            <person name="Walter F."/>
            <person name="Albersmeier A."/>
            <person name="Kalinowski J."/>
            <person name="Ruckert C."/>
        </authorList>
    </citation>
    <scope>NUCLEOTIDE SEQUENCE</scope>
    <source>
        <strain evidence="2">CCM 7897</strain>
    </source>
</reference>
<evidence type="ECO:0000313" key="2">
    <source>
        <dbReference type="EMBL" id="GGF69093.1"/>
    </source>
</evidence>
<proteinExistence type="predicted"/>
<comment type="caution">
    <text evidence="2">The sequence shown here is derived from an EMBL/GenBank/DDBJ whole genome shotgun (WGS) entry which is preliminary data.</text>
</comment>
<dbReference type="Pfam" id="PF01126">
    <property type="entry name" value="Heme_oxygenase"/>
    <property type="match status" value="1"/>
</dbReference>
<dbReference type="GO" id="GO:0006788">
    <property type="term" value="P:heme oxidation"/>
    <property type="evidence" value="ECO:0007669"/>
    <property type="project" value="InterPro"/>
</dbReference>
<dbReference type="EMBL" id="BMCT01000004">
    <property type="protein sequence ID" value="GGF69093.1"/>
    <property type="molecule type" value="Genomic_DNA"/>
</dbReference>
<name>A0A917C3M3_9HYPH</name>
<sequence>MERQVEFWTTRTPQPPEVQPLPNLRIHTMSTIELEPPVSDSRAKRLKAHTHDTHDRLDKSIMGHNPFASRETYGQFLKVQYAFHREIDALYSDPMLDKMLPDLPGRRRFGQIQQDLADLGIAEPVIESAPAFTAGGTVDIPTALGWLYTAEGSNLGAAFLLKAAATLGLNETFGARHLAAAPEGRGLHWRTFTAALDELPVDEAGEARVILGAETAFKRVQSLVDQNYAAGA</sequence>
<dbReference type="SUPFAM" id="SSF48613">
    <property type="entry name" value="Heme oxygenase-like"/>
    <property type="match status" value="1"/>
</dbReference>
<evidence type="ECO:0000313" key="3">
    <source>
        <dbReference type="Proteomes" id="UP000606044"/>
    </source>
</evidence>
<dbReference type="InterPro" id="IPR016053">
    <property type="entry name" value="Haem_Oase-like"/>
</dbReference>
<dbReference type="GO" id="GO:0004392">
    <property type="term" value="F:heme oxygenase (decyclizing) activity"/>
    <property type="evidence" value="ECO:0007669"/>
    <property type="project" value="InterPro"/>
</dbReference>
<dbReference type="Gene3D" id="1.20.910.10">
    <property type="entry name" value="Heme oxygenase-like"/>
    <property type="match status" value="1"/>
</dbReference>
<feature type="region of interest" description="Disordered" evidence="1">
    <location>
        <begin position="1"/>
        <end position="21"/>
    </location>
</feature>
<gene>
    <name evidence="2" type="primary">hemO</name>
    <name evidence="2" type="ORF">GCM10007301_30970</name>
</gene>
<organism evidence="2 3">
    <name type="scientific">Azorhizobium oxalatiphilum</name>
    <dbReference type="NCBI Taxonomy" id="980631"/>
    <lineage>
        <taxon>Bacteria</taxon>
        <taxon>Pseudomonadati</taxon>
        <taxon>Pseudomonadota</taxon>
        <taxon>Alphaproteobacteria</taxon>
        <taxon>Hyphomicrobiales</taxon>
        <taxon>Xanthobacteraceae</taxon>
        <taxon>Azorhizobium</taxon>
    </lineage>
</organism>
<dbReference type="CDD" id="cd19166">
    <property type="entry name" value="HemeO-bac"/>
    <property type="match status" value="1"/>
</dbReference>
<protein>
    <submittedName>
        <fullName evidence="2">Heme oxygenase</fullName>
    </submittedName>
</protein>